<evidence type="ECO:0000256" key="1">
    <source>
        <dbReference type="ARBA" id="ARBA00022737"/>
    </source>
</evidence>
<organism evidence="3 4">
    <name type="scientific">Ilex paraguariensis</name>
    <name type="common">yerba mate</name>
    <dbReference type="NCBI Taxonomy" id="185542"/>
    <lineage>
        <taxon>Eukaryota</taxon>
        <taxon>Viridiplantae</taxon>
        <taxon>Streptophyta</taxon>
        <taxon>Embryophyta</taxon>
        <taxon>Tracheophyta</taxon>
        <taxon>Spermatophyta</taxon>
        <taxon>Magnoliopsida</taxon>
        <taxon>eudicotyledons</taxon>
        <taxon>Gunneridae</taxon>
        <taxon>Pentapetalae</taxon>
        <taxon>asterids</taxon>
        <taxon>campanulids</taxon>
        <taxon>Aquifoliales</taxon>
        <taxon>Aquifoliaceae</taxon>
        <taxon>Ilex</taxon>
    </lineage>
</organism>
<dbReference type="FunFam" id="1.25.40.10:FF:000073">
    <property type="entry name" value="Pentatricopeptide repeat-containing protein chloroplastic"/>
    <property type="match status" value="1"/>
</dbReference>
<dbReference type="PANTHER" id="PTHR47926:SF496">
    <property type="entry name" value="PENTACOTRIPEPTIDE-REPEAT REGION OF PRORP DOMAIN-CONTAINING PROTEIN"/>
    <property type="match status" value="1"/>
</dbReference>
<feature type="repeat" description="PPR" evidence="2">
    <location>
        <begin position="209"/>
        <end position="243"/>
    </location>
</feature>
<evidence type="ECO:0000313" key="4">
    <source>
        <dbReference type="Proteomes" id="UP001642360"/>
    </source>
</evidence>
<proteinExistence type="predicted"/>
<dbReference type="InterPro" id="IPR046848">
    <property type="entry name" value="E_motif"/>
</dbReference>
<dbReference type="InterPro" id="IPR046960">
    <property type="entry name" value="PPR_At4g14850-like_plant"/>
</dbReference>
<dbReference type="PANTHER" id="PTHR47926">
    <property type="entry name" value="PENTATRICOPEPTIDE REPEAT-CONTAINING PROTEIN"/>
    <property type="match status" value="1"/>
</dbReference>
<evidence type="ECO:0008006" key="5">
    <source>
        <dbReference type="Google" id="ProtNLM"/>
    </source>
</evidence>
<comment type="caution">
    <text evidence="3">The sequence shown here is derived from an EMBL/GenBank/DDBJ whole genome shotgun (WGS) entry which is preliminary data.</text>
</comment>
<name>A0ABC8SN98_9AQUA</name>
<dbReference type="GO" id="GO:0003729">
    <property type="term" value="F:mRNA binding"/>
    <property type="evidence" value="ECO:0007669"/>
    <property type="project" value="UniProtKB-ARBA"/>
</dbReference>
<dbReference type="SUPFAM" id="SSF48452">
    <property type="entry name" value="TPR-like"/>
    <property type="match status" value="1"/>
</dbReference>
<dbReference type="AlphaFoldDB" id="A0ABC8SN98"/>
<dbReference type="Pfam" id="PF20431">
    <property type="entry name" value="E_motif"/>
    <property type="match status" value="1"/>
</dbReference>
<protein>
    <recommendedName>
        <fullName evidence="5">Pentatricopeptide repeat-containing protein</fullName>
    </recommendedName>
</protein>
<dbReference type="EMBL" id="CAUOFW020003225">
    <property type="protein sequence ID" value="CAK9158673.1"/>
    <property type="molecule type" value="Genomic_DNA"/>
</dbReference>
<feature type="repeat" description="PPR" evidence="2">
    <location>
        <begin position="310"/>
        <end position="344"/>
    </location>
</feature>
<dbReference type="NCBIfam" id="TIGR00756">
    <property type="entry name" value="PPR"/>
    <property type="match status" value="5"/>
</dbReference>
<dbReference type="Proteomes" id="UP001642360">
    <property type="component" value="Unassembled WGS sequence"/>
</dbReference>
<dbReference type="FunFam" id="1.25.40.10:FF:000090">
    <property type="entry name" value="Pentatricopeptide repeat-containing protein, chloroplastic"/>
    <property type="match status" value="1"/>
</dbReference>
<keyword evidence="4" id="KW-1185">Reference proteome</keyword>
<gene>
    <name evidence="3" type="ORF">ILEXP_LOCUS27337</name>
</gene>
<dbReference type="Pfam" id="PF13041">
    <property type="entry name" value="PPR_2"/>
    <property type="match status" value="3"/>
</dbReference>
<feature type="repeat" description="PPR" evidence="2">
    <location>
        <begin position="11"/>
        <end position="45"/>
    </location>
</feature>
<dbReference type="Gene3D" id="1.25.40.10">
    <property type="entry name" value="Tetratricopeptide repeat domain"/>
    <property type="match status" value="4"/>
</dbReference>
<dbReference type="InterPro" id="IPR011990">
    <property type="entry name" value="TPR-like_helical_dom_sf"/>
</dbReference>
<dbReference type="Pfam" id="PF01535">
    <property type="entry name" value="PPR"/>
    <property type="match status" value="3"/>
</dbReference>
<evidence type="ECO:0000256" key="2">
    <source>
        <dbReference type="PROSITE-ProRule" id="PRU00708"/>
    </source>
</evidence>
<keyword evidence="1" id="KW-0677">Repeat</keyword>
<accession>A0ABC8SN98</accession>
<dbReference type="PROSITE" id="PS51375">
    <property type="entry name" value="PPR"/>
    <property type="match status" value="5"/>
</dbReference>
<evidence type="ECO:0000313" key="3">
    <source>
        <dbReference type="EMBL" id="CAK9158673.1"/>
    </source>
</evidence>
<dbReference type="InterPro" id="IPR002885">
    <property type="entry name" value="PPR_rpt"/>
</dbReference>
<feature type="repeat" description="PPR" evidence="2">
    <location>
        <begin position="345"/>
        <end position="380"/>
    </location>
</feature>
<feature type="repeat" description="PPR" evidence="2">
    <location>
        <begin position="109"/>
        <end position="143"/>
    </location>
</feature>
<sequence length="488" mass="53673">MAFREAENYKHIGTWAVMISAYAQSKSSGRAVDLFQRLFQEGLRPDTFCSSSVLSIVESLSLGRQIHCYTLKAGLVFDVSVGSSLFTMYSKCGSLEESYQVFEQMAEKDDVSWASMIAGFAEHGCAHQAIQLFKEMPFEEAMPDETTFTAVLTACSAIRALKIGKEVHAYAIRRGDGEQILDGALVNMYSKSGALCLARRVFDMIPLKDHVSCSSLVSGYAQNGYIKEALQLFHEMLVADLEIDSFTMSSVLGVVAHLNRSSIGTQLHAHTIKTSLELEASVGGSVVMLYSKCGSIDDCRKAFEQIRKPDLISWTAMIASYAQHGKGEEALRVYELMRKSGTNPDSVTFVGILSACSHNGLVEEGYYYLNSMVEEYGIEPGYRHYACMVDLLGRSGRLKEAERLIKNMPIQPDAFIWGTLLAACKMHGDVELGKLAAEKVIDLEPVDAGAYVSLSNICADVGQWEEVLKIRGGMKGTGMKKEPGWSFV</sequence>
<reference evidence="3 4" key="1">
    <citation type="submission" date="2024-02" db="EMBL/GenBank/DDBJ databases">
        <authorList>
            <person name="Vignale AGUSTIN F."/>
            <person name="Sosa J E."/>
            <person name="Modenutti C."/>
        </authorList>
    </citation>
    <scope>NUCLEOTIDE SEQUENCE [LARGE SCALE GENOMIC DNA]</scope>
</reference>